<comment type="caution">
    <text evidence="10">The sequence shown here is derived from an EMBL/GenBank/DDBJ whole genome shotgun (WGS) entry which is preliminary data.</text>
</comment>
<keyword evidence="3 6" id="KW-0251">Elongation factor</keyword>
<dbReference type="AlphaFoldDB" id="A0A9D2SBU2"/>
<dbReference type="CDD" id="cd14275">
    <property type="entry name" value="UBA_EF-Ts"/>
    <property type="match status" value="1"/>
</dbReference>
<dbReference type="PANTHER" id="PTHR11741:SF0">
    <property type="entry name" value="ELONGATION FACTOR TS, MITOCHONDRIAL"/>
    <property type="match status" value="1"/>
</dbReference>
<dbReference type="Gene3D" id="1.10.8.10">
    <property type="entry name" value="DNA helicase RuvA subunit, C-terminal domain"/>
    <property type="match status" value="1"/>
</dbReference>
<gene>
    <name evidence="6 10" type="primary">tsf</name>
    <name evidence="10" type="ORF">H9763_02280</name>
</gene>
<reference evidence="10" key="2">
    <citation type="submission" date="2021-04" db="EMBL/GenBank/DDBJ databases">
        <authorList>
            <person name="Gilroy R."/>
        </authorList>
    </citation>
    <scope>NUCLEOTIDE SEQUENCE</scope>
    <source>
        <strain evidence="10">USAMLcec3-2134</strain>
    </source>
</reference>
<keyword evidence="6" id="KW-0963">Cytoplasm</keyword>
<protein>
    <recommendedName>
        <fullName evidence="2 6">Elongation factor Ts</fullName>
        <shortName evidence="6">EF-Ts</shortName>
    </recommendedName>
</protein>
<dbReference type="Gene3D" id="3.30.479.20">
    <property type="entry name" value="Elongation factor Ts, dimerisation domain"/>
    <property type="match status" value="2"/>
</dbReference>
<reference evidence="10" key="1">
    <citation type="journal article" date="2021" name="PeerJ">
        <title>Extensive microbial diversity within the chicken gut microbiome revealed by metagenomics and culture.</title>
        <authorList>
            <person name="Gilroy R."/>
            <person name="Ravi A."/>
            <person name="Getino M."/>
            <person name="Pursley I."/>
            <person name="Horton D.L."/>
            <person name="Alikhan N.F."/>
            <person name="Baker D."/>
            <person name="Gharbi K."/>
            <person name="Hall N."/>
            <person name="Watson M."/>
            <person name="Adriaenssens E.M."/>
            <person name="Foster-Nyarko E."/>
            <person name="Jarju S."/>
            <person name="Secka A."/>
            <person name="Antonio M."/>
            <person name="Oren A."/>
            <person name="Chaudhuri R.R."/>
            <person name="La Ragione R."/>
            <person name="Hildebrand F."/>
            <person name="Pallen M.J."/>
        </authorList>
    </citation>
    <scope>NUCLEOTIDE SEQUENCE</scope>
    <source>
        <strain evidence="10">USAMLcec3-2134</strain>
    </source>
</reference>
<dbReference type="PROSITE" id="PS01127">
    <property type="entry name" value="EF_TS_2"/>
    <property type="match status" value="1"/>
</dbReference>
<accession>A0A9D2SBU2</accession>
<evidence type="ECO:0000256" key="6">
    <source>
        <dbReference type="HAMAP-Rule" id="MF_00050"/>
    </source>
</evidence>
<dbReference type="SUPFAM" id="SSF46934">
    <property type="entry name" value="UBA-like"/>
    <property type="match status" value="1"/>
</dbReference>
<proteinExistence type="inferred from homology"/>
<dbReference type="InterPro" id="IPR001816">
    <property type="entry name" value="Transl_elong_EFTs/EF1B"/>
</dbReference>
<dbReference type="NCBIfam" id="TIGR00116">
    <property type="entry name" value="tsf"/>
    <property type="match status" value="1"/>
</dbReference>
<name>A0A9D2SBU2_9FIRM</name>
<evidence type="ECO:0000256" key="5">
    <source>
        <dbReference type="ARBA" id="ARBA00025453"/>
    </source>
</evidence>
<dbReference type="PANTHER" id="PTHR11741">
    <property type="entry name" value="ELONGATION FACTOR TS"/>
    <property type="match status" value="1"/>
</dbReference>
<dbReference type="InterPro" id="IPR018101">
    <property type="entry name" value="Transl_elong_Ts_CS"/>
</dbReference>
<evidence type="ECO:0000256" key="1">
    <source>
        <dbReference type="ARBA" id="ARBA00005532"/>
    </source>
</evidence>
<dbReference type="FunFam" id="1.10.8.10:FF:000001">
    <property type="entry name" value="Elongation factor Ts"/>
    <property type="match status" value="1"/>
</dbReference>
<feature type="domain" description="Translation elongation factor EFTs/EF1B dimerisation" evidence="9">
    <location>
        <begin position="71"/>
        <end position="292"/>
    </location>
</feature>
<dbReference type="GO" id="GO:0005737">
    <property type="term" value="C:cytoplasm"/>
    <property type="evidence" value="ECO:0007669"/>
    <property type="project" value="UniProtKB-SubCell"/>
</dbReference>
<comment type="function">
    <text evidence="5 6 7">Associates with the EF-Tu.GDP complex and induces the exchange of GDP to GTP. It remains bound to the aminoacyl-tRNA.EF-Tu.GTP complex up to the GTP hydrolysis stage on the ribosome.</text>
</comment>
<dbReference type="InterPro" id="IPR014039">
    <property type="entry name" value="Transl_elong_EFTs/EF1B_dimer"/>
</dbReference>
<comment type="similarity">
    <text evidence="1 6 7">Belongs to the EF-Ts family.</text>
</comment>
<dbReference type="Proteomes" id="UP000886883">
    <property type="component" value="Unassembled WGS sequence"/>
</dbReference>
<evidence type="ECO:0000259" key="9">
    <source>
        <dbReference type="Pfam" id="PF00889"/>
    </source>
</evidence>
<evidence type="ECO:0000256" key="3">
    <source>
        <dbReference type="ARBA" id="ARBA00022768"/>
    </source>
</evidence>
<comment type="subcellular location">
    <subcellularLocation>
        <location evidence="6 8">Cytoplasm</location>
    </subcellularLocation>
</comment>
<dbReference type="HAMAP" id="MF_00050">
    <property type="entry name" value="EF_Ts"/>
    <property type="match status" value="1"/>
</dbReference>
<dbReference type="Pfam" id="PF00889">
    <property type="entry name" value="EF_TS"/>
    <property type="match status" value="1"/>
</dbReference>
<sequence>MAITAAMVKELREMTGAGMMDCKKALTETNGDMDAAVEFLRKNGQAKAEKKASRIAAEGICRIAVKDDATAAVVEVNSETDFVAKNEKFQSFVEAVAVQAVESDAADMDAFMAEPWHEDPSKSVKDALVEKIAVIGENLKIRRFEKIAAEHGCVVSYTHGGGRIGVLVEADTDVVNDAIKEALVNVAMQIAALYPKYVSTADVSEEYKAHEKEILLAQIQNDPKMAGKPEKVIEGAVMGRLNKELKEVCLLEQVYVKAEDGKQTVGQYVASVAKENGANLSVKKFVRFETGEGLEKKNEDFAAEVAAQMAGN</sequence>
<evidence type="ECO:0000256" key="4">
    <source>
        <dbReference type="ARBA" id="ARBA00022917"/>
    </source>
</evidence>
<dbReference type="InterPro" id="IPR009060">
    <property type="entry name" value="UBA-like_sf"/>
</dbReference>
<dbReference type="GO" id="GO:0003746">
    <property type="term" value="F:translation elongation factor activity"/>
    <property type="evidence" value="ECO:0007669"/>
    <property type="project" value="UniProtKB-UniRule"/>
</dbReference>
<dbReference type="EMBL" id="DWXE01000007">
    <property type="protein sequence ID" value="HJB90275.1"/>
    <property type="molecule type" value="Genomic_DNA"/>
</dbReference>
<evidence type="ECO:0000313" key="10">
    <source>
        <dbReference type="EMBL" id="HJB90275.1"/>
    </source>
</evidence>
<dbReference type="PROSITE" id="PS01126">
    <property type="entry name" value="EF_TS_1"/>
    <property type="match status" value="1"/>
</dbReference>
<evidence type="ECO:0000256" key="2">
    <source>
        <dbReference type="ARBA" id="ARBA00016956"/>
    </source>
</evidence>
<evidence type="ECO:0000256" key="7">
    <source>
        <dbReference type="RuleBase" id="RU000642"/>
    </source>
</evidence>
<dbReference type="SUPFAM" id="SSF54713">
    <property type="entry name" value="Elongation factor Ts (EF-Ts), dimerisation domain"/>
    <property type="match status" value="2"/>
</dbReference>
<keyword evidence="4 6" id="KW-0648">Protein biosynthesis</keyword>
<dbReference type="InterPro" id="IPR036402">
    <property type="entry name" value="EF-Ts_dimer_sf"/>
</dbReference>
<evidence type="ECO:0000256" key="8">
    <source>
        <dbReference type="RuleBase" id="RU000643"/>
    </source>
</evidence>
<feature type="region of interest" description="Involved in Mg(2+) ion dislocation from EF-Tu" evidence="6">
    <location>
        <begin position="80"/>
        <end position="83"/>
    </location>
</feature>
<organism evidence="10 11">
    <name type="scientific">Candidatus Eisenbergiella merdigallinarum</name>
    <dbReference type="NCBI Taxonomy" id="2838552"/>
    <lineage>
        <taxon>Bacteria</taxon>
        <taxon>Bacillati</taxon>
        <taxon>Bacillota</taxon>
        <taxon>Clostridia</taxon>
        <taxon>Lachnospirales</taxon>
        <taxon>Lachnospiraceae</taxon>
        <taxon>Eisenbergiella</taxon>
    </lineage>
</organism>
<evidence type="ECO:0000313" key="11">
    <source>
        <dbReference type="Proteomes" id="UP000886883"/>
    </source>
</evidence>
<dbReference type="Gene3D" id="1.10.286.20">
    <property type="match status" value="1"/>
</dbReference>